<dbReference type="AlphaFoldDB" id="A0A6B0UGX0"/>
<proteinExistence type="predicted"/>
<organism evidence="1">
    <name type="scientific">Ixodes ricinus</name>
    <name type="common">Common tick</name>
    <name type="synonym">Acarus ricinus</name>
    <dbReference type="NCBI Taxonomy" id="34613"/>
    <lineage>
        <taxon>Eukaryota</taxon>
        <taxon>Metazoa</taxon>
        <taxon>Ecdysozoa</taxon>
        <taxon>Arthropoda</taxon>
        <taxon>Chelicerata</taxon>
        <taxon>Arachnida</taxon>
        <taxon>Acari</taxon>
        <taxon>Parasitiformes</taxon>
        <taxon>Ixodida</taxon>
        <taxon>Ixodoidea</taxon>
        <taxon>Ixodidae</taxon>
        <taxon>Ixodinae</taxon>
        <taxon>Ixodes</taxon>
    </lineage>
</organism>
<protein>
    <submittedName>
        <fullName evidence="1">Putative secreted protein</fullName>
    </submittedName>
</protein>
<reference evidence="1" key="1">
    <citation type="submission" date="2019-12" db="EMBL/GenBank/DDBJ databases">
        <title>An insight into the sialome of adult female Ixodes ricinus ticks feeding for 6 days.</title>
        <authorList>
            <person name="Perner J."/>
            <person name="Ribeiro J.M.C."/>
        </authorList>
    </citation>
    <scope>NUCLEOTIDE SEQUENCE</scope>
    <source>
        <strain evidence="1">Semi-engorged</strain>
        <tissue evidence="1">Salivary glands</tissue>
    </source>
</reference>
<dbReference type="EMBL" id="GIFC01005983">
    <property type="protein sequence ID" value="MXU88066.1"/>
    <property type="molecule type" value="Transcribed_RNA"/>
</dbReference>
<accession>A0A6B0UGX0</accession>
<name>A0A6B0UGX0_IXORI</name>
<sequence length="100" mass="11333">MQVWVSECVSCCLRKMSFHSFFFLLFFYLSASPSEHSGSFGMAPCTKNLCMGLVCRINLGQCLFVFSVFRMHIVNELGPRISSELSWLLFGDCLCAINKL</sequence>
<evidence type="ECO:0000313" key="1">
    <source>
        <dbReference type="EMBL" id="MXU88066.1"/>
    </source>
</evidence>